<dbReference type="InterPro" id="IPR035808">
    <property type="entry name" value="Ribosomal_uL30_euk_arc"/>
</dbReference>
<dbReference type="NCBIfam" id="TIGR01310">
    <property type="entry name" value="uL30_euk"/>
    <property type="match status" value="1"/>
</dbReference>
<evidence type="ECO:0000259" key="6">
    <source>
        <dbReference type="Pfam" id="PF08079"/>
    </source>
</evidence>
<dbReference type="CDD" id="cd01657">
    <property type="entry name" value="Ribosomal_L7_archeal_euk"/>
    <property type="match status" value="1"/>
</dbReference>
<evidence type="ECO:0000313" key="7">
    <source>
        <dbReference type="EMBL" id="GMM52484.1"/>
    </source>
</evidence>
<dbReference type="PANTHER" id="PTHR11524">
    <property type="entry name" value="60S RIBOSOMAL PROTEIN L7"/>
    <property type="match status" value="1"/>
</dbReference>
<dbReference type="PANTHER" id="PTHR11524:SF16">
    <property type="entry name" value="LARGE RIBOSOMAL SUBUNIT PROTEIN UL30"/>
    <property type="match status" value="1"/>
</dbReference>
<dbReference type="Proteomes" id="UP001362899">
    <property type="component" value="Unassembled WGS sequence"/>
</dbReference>
<dbReference type="SUPFAM" id="SSF55129">
    <property type="entry name" value="Ribosomal protein L30p/L7e"/>
    <property type="match status" value="1"/>
</dbReference>
<evidence type="ECO:0000256" key="4">
    <source>
        <dbReference type="SAM" id="Coils"/>
    </source>
</evidence>
<feature type="coiled-coil region" evidence="4">
    <location>
        <begin position="22"/>
        <end position="71"/>
    </location>
</feature>
<dbReference type="EMBL" id="BTGC01000008">
    <property type="protein sequence ID" value="GMM52484.1"/>
    <property type="molecule type" value="Genomic_DNA"/>
</dbReference>
<feature type="domain" description="Large ribosomal subunit protein uL30-like ferredoxin-like fold" evidence="5">
    <location>
        <begin position="87"/>
        <end position="137"/>
    </location>
</feature>
<feature type="domain" description="Large ribosomal subunit protein uL30 N-terminal eukaryotes" evidence="6">
    <location>
        <begin position="12"/>
        <end position="82"/>
    </location>
</feature>
<dbReference type="Pfam" id="PF08079">
    <property type="entry name" value="Ribosomal_L30_N"/>
    <property type="match status" value="1"/>
</dbReference>
<keyword evidence="4" id="KW-0175">Coiled coil</keyword>
<organism evidence="7 8">
    <name type="scientific">Starmerella bacillaris</name>
    <name type="common">Yeast</name>
    <name type="synonym">Candida zemplinina</name>
    <dbReference type="NCBI Taxonomy" id="1247836"/>
    <lineage>
        <taxon>Eukaryota</taxon>
        <taxon>Fungi</taxon>
        <taxon>Dikarya</taxon>
        <taxon>Ascomycota</taxon>
        <taxon>Saccharomycotina</taxon>
        <taxon>Dipodascomycetes</taxon>
        <taxon>Dipodascales</taxon>
        <taxon>Trichomonascaceae</taxon>
        <taxon>Starmerella</taxon>
    </lineage>
</organism>
<dbReference type="AlphaFoldDB" id="A0AAV5RLT8"/>
<comment type="similarity">
    <text evidence="1">Belongs to the universal ribosomal protein uL30 family.</text>
</comment>
<dbReference type="InterPro" id="IPR036919">
    <property type="entry name" value="Ribo_uL30_ferredoxin-like_sf"/>
</dbReference>
<dbReference type="InterPro" id="IPR016082">
    <property type="entry name" value="Ribosomal_uL30_ferredoxin-like"/>
</dbReference>
<dbReference type="Pfam" id="PF00327">
    <property type="entry name" value="Ribosomal_L30"/>
    <property type="match status" value="1"/>
</dbReference>
<evidence type="ECO:0000256" key="3">
    <source>
        <dbReference type="ARBA" id="ARBA00023274"/>
    </source>
</evidence>
<dbReference type="Gene3D" id="3.30.1390.20">
    <property type="entry name" value="Ribosomal protein L30, ferredoxin-like fold domain"/>
    <property type="match status" value="1"/>
</dbReference>
<sequence length="247" mass="28182">MSSTTQNAVFPPETLLKKRKNAAKLAEQKAQQIAAKKEANAKKRDVIFARAEQYVKEYRDTEREEIRARREARDTGKFFVPAQEKLVFVIRIKGINKIAPKPRKVLQLLRLTQINAGVFVRLNKATSELLRIVEPWITFGYPNLSSVRQLVYKRGYGKVNKQRIALSDNSIIEESLGKYGIICIEDIIHEIYTVGPNFKQVNNFLCPFKLSNPNGGWGVRRKFKHFVVGGALGNREDKINALIKAQN</sequence>
<name>A0AAV5RLT8_STABA</name>
<dbReference type="GO" id="GO:0000463">
    <property type="term" value="P:maturation of LSU-rRNA from tricistronic rRNA transcript (SSU-rRNA, 5.8S rRNA, LSU-rRNA)"/>
    <property type="evidence" value="ECO:0007669"/>
    <property type="project" value="TreeGrafter"/>
</dbReference>
<dbReference type="GO" id="GO:0022625">
    <property type="term" value="C:cytosolic large ribosomal subunit"/>
    <property type="evidence" value="ECO:0007669"/>
    <property type="project" value="TreeGrafter"/>
</dbReference>
<keyword evidence="8" id="KW-1185">Reference proteome</keyword>
<protein>
    <submittedName>
        <fullName evidence="7">Ribosomal 60S subunit protein L7B</fullName>
    </submittedName>
</protein>
<comment type="caution">
    <text evidence="7">The sequence shown here is derived from an EMBL/GenBank/DDBJ whole genome shotgun (WGS) entry which is preliminary data.</text>
</comment>
<evidence type="ECO:0000256" key="2">
    <source>
        <dbReference type="ARBA" id="ARBA00022980"/>
    </source>
</evidence>
<evidence type="ECO:0000313" key="8">
    <source>
        <dbReference type="Proteomes" id="UP001362899"/>
    </source>
</evidence>
<accession>A0AAV5RLT8</accession>
<evidence type="ECO:0000259" key="5">
    <source>
        <dbReference type="Pfam" id="PF00327"/>
    </source>
</evidence>
<proteinExistence type="inferred from homology"/>
<reference evidence="7 8" key="1">
    <citation type="journal article" date="2023" name="Elife">
        <title>Identification of key yeast species and microbe-microbe interactions impacting larval growth of Drosophila in the wild.</title>
        <authorList>
            <person name="Mure A."/>
            <person name="Sugiura Y."/>
            <person name="Maeda R."/>
            <person name="Honda K."/>
            <person name="Sakurai N."/>
            <person name="Takahashi Y."/>
            <person name="Watada M."/>
            <person name="Katoh T."/>
            <person name="Gotoh A."/>
            <person name="Gotoh Y."/>
            <person name="Taniguchi I."/>
            <person name="Nakamura K."/>
            <person name="Hayashi T."/>
            <person name="Katayama T."/>
            <person name="Uemura T."/>
            <person name="Hattori Y."/>
        </authorList>
    </citation>
    <scope>NUCLEOTIDE SEQUENCE [LARGE SCALE GENOMIC DNA]</scope>
    <source>
        <strain evidence="7 8">SB-73</strain>
    </source>
</reference>
<keyword evidence="3" id="KW-0687">Ribonucleoprotein</keyword>
<keyword evidence="2" id="KW-0689">Ribosomal protein</keyword>
<dbReference type="GO" id="GO:0003723">
    <property type="term" value="F:RNA binding"/>
    <property type="evidence" value="ECO:0007669"/>
    <property type="project" value="InterPro"/>
</dbReference>
<dbReference type="InterPro" id="IPR039699">
    <property type="entry name" value="Ribosomal_uL30"/>
</dbReference>
<dbReference type="GO" id="GO:0003735">
    <property type="term" value="F:structural constituent of ribosome"/>
    <property type="evidence" value="ECO:0007669"/>
    <property type="project" value="TreeGrafter"/>
</dbReference>
<dbReference type="FunFam" id="3.30.1390.20:FF:000003">
    <property type="entry name" value="60S ribosomal protein L7"/>
    <property type="match status" value="1"/>
</dbReference>
<evidence type="ECO:0000256" key="1">
    <source>
        <dbReference type="ARBA" id="ARBA00007594"/>
    </source>
</evidence>
<dbReference type="InterPro" id="IPR012988">
    <property type="entry name" value="Ribosomal_uL30_N_euk"/>
</dbReference>
<dbReference type="InterPro" id="IPR005998">
    <property type="entry name" value="Ribosomal_uL30_euk"/>
</dbReference>
<gene>
    <name evidence="7" type="ORF">DASB73_034470</name>
</gene>